<dbReference type="Proteomes" id="UP000663844">
    <property type="component" value="Unassembled WGS sequence"/>
</dbReference>
<dbReference type="GO" id="GO:0022857">
    <property type="term" value="F:transmembrane transporter activity"/>
    <property type="evidence" value="ECO:0007669"/>
    <property type="project" value="InterPro"/>
</dbReference>
<proteinExistence type="predicted"/>
<evidence type="ECO:0000256" key="2">
    <source>
        <dbReference type="ARBA" id="ARBA00022692"/>
    </source>
</evidence>
<gene>
    <name evidence="5" type="ORF">OXD698_LOCUS54307</name>
</gene>
<evidence type="ECO:0000256" key="4">
    <source>
        <dbReference type="ARBA" id="ARBA00023136"/>
    </source>
</evidence>
<comment type="subcellular location">
    <subcellularLocation>
        <location evidence="1">Membrane</location>
    </subcellularLocation>
</comment>
<organism evidence="5 6">
    <name type="scientific">Adineta steineri</name>
    <dbReference type="NCBI Taxonomy" id="433720"/>
    <lineage>
        <taxon>Eukaryota</taxon>
        <taxon>Metazoa</taxon>
        <taxon>Spiralia</taxon>
        <taxon>Gnathifera</taxon>
        <taxon>Rotifera</taxon>
        <taxon>Eurotatoria</taxon>
        <taxon>Bdelloidea</taxon>
        <taxon>Adinetida</taxon>
        <taxon>Adinetidae</taxon>
        <taxon>Adineta</taxon>
    </lineage>
</organism>
<reference evidence="5" key="1">
    <citation type="submission" date="2021-02" db="EMBL/GenBank/DDBJ databases">
        <authorList>
            <person name="Nowell W R."/>
        </authorList>
    </citation>
    <scope>NUCLEOTIDE SEQUENCE</scope>
</reference>
<dbReference type="EMBL" id="CAJOAZ010032690">
    <property type="protein sequence ID" value="CAF4449464.1"/>
    <property type="molecule type" value="Genomic_DNA"/>
</dbReference>
<evidence type="ECO:0000256" key="1">
    <source>
        <dbReference type="ARBA" id="ARBA00004370"/>
    </source>
</evidence>
<dbReference type="InterPro" id="IPR036259">
    <property type="entry name" value="MFS_trans_sf"/>
</dbReference>
<protein>
    <submittedName>
        <fullName evidence="5">Uncharacterized protein</fullName>
    </submittedName>
</protein>
<feature type="non-terminal residue" evidence="5">
    <location>
        <position position="1"/>
    </location>
</feature>
<evidence type="ECO:0000313" key="6">
    <source>
        <dbReference type="Proteomes" id="UP000663844"/>
    </source>
</evidence>
<accession>A0A820S901</accession>
<keyword evidence="3" id="KW-1133">Transmembrane helix</keyword>
<name>A0A820S901_9BILA</name>
<dbReference type="Gene3D" id="1.20.1250.20">
    <property type="entry name" value="MFS general substrate transporter like domains"/>
    <property type="match status" value="1"/>
</dbReference>
<dbReference type="GO" id="GO:0016020">
    <property type="term" value="C:membrane"/>
    <property type="evidence" value="ECO:0007669"/>
    <property type="project" value="UniProtKB-SubCell"/>
</dbReference>
<evidence type="ECO:0000256" key="3">
    <source>
        <dbReference type="ARBA" id="ARBA00022989"/>
    </source>
</evidence>
<keyword evidence="2" id="KW-0812">Transmembrane</keyword>
<feature type="non-terminal residue" evidence="5">
    <location>
        <position position="72"/>
    </location>
</feature>
<keyword evidence="4" id="KW-0472">Membrane</keyword>
<dbReference type="Pfam" id="PF00083">
    <property type="entry name" value="Sugar_tr"/>
    <property type="match status" value="1"/>
</dbReference>
<comment type="caution">
    <text evidence="5">The sequence shown here is derived from an EMBL/GenBank/DDBJ whole genome shotgun (WGS) entry which is preliminary data.</text>
</comment>
<sequence length="72" mass="7913">QRIRKTTDITAELDAIADAIDEEGNQISTKELLTTKKMLRRLGIGIGLHLLNQGTGINPIFTYGGIIYESVL</sequence>
<dbReference type="AlphaFoldDB" id="A0A820S901"/>
<dbReference type="InterPro" id="IPR005828">
    <property type="entry name" value="MFS_sugar_transport-like"/>
</dbReference>
<evidence type="ECO:0000313" key="5">
    <source>
        <dbReference type="EMBL" id="CAF4449464.1"/>
    </source>
</evidence>